<dbReference type="GeneID" id="108567131"/>
<dbReference type="InterPro" id="IPR016195">
    <property type="entry name" value="Pol/histidinol_Pase-like"/>
</dbReference>
<organism evidence="4 5">
    <name type="scientific">Nicrophorus vespilloides</name>
    <name type="common">Boreal carrion beetle</name>
    <dbReference type="NCBI Taxonomy" id="110193"/>
    <lineage>
        <taxon>Eukaryota</taxon>
        <taxon>Metazoa</taxon>
        <taxon>Ecdysozoa</taxon>
        <taxon>Arthropoda</taxon>
        <taxon>Hexapoda</taxon>
        <taxon>Insecta</taxon>
        <taxon>Pterygota</taxon>
        <taxon>Neoptera</taxon>
        <taxon>Endopterygota</taxon>
        <taxon>Coleoptera</taxon>
        <taxon>Polyphaga</taxon>
        <taxon>Staphyliniformia</taxon>
        <taxon>Silphidae</taxon>
        <taxon>Nicrophorinae</taxon>
        <taxon>Nicrophorus</taxon>
    </lineage>
</organism>
<gene>
    <name evidence="5" type="primary">LOC108567131</name>
</gene>
<dbReference type="SUPFAM" id="SSF89550">
    <property type="entry name" value="PHP domain-like"/>
    <property type="match status" value="1"/>
</dbReference>
<dbReference type="Proteomes" id="UP000695000">
    <property type="component" value="Unplaced"/>
</dbReference>
<dbReference type="RefSeq" id="XP_017782893.1">
    <property type="nucleotide sequence ID" value="XM_017927404.1"/>
</dbReference>
<reference evidence="5" key="1">
    <citation type="submission" date="2025-08" db="UniProtKB">
        <authorList>
            <consortium name="RefSeq"/>
        </authorList>
    </citation>
    <scope>IDENTIFICATION</scope>
    <source>
        <tissue evidence="5">Whole Larva</tissue>
    </source>
</reference>
<sequence length="288" mass="33378">MESVKGYFDLCVAESCIANGNYEKTISRFYEFGYRTIAINQVFDEANLQPTKKKKKGEQREIEDVVPAPIALETVKRCEDMKIFNRLTIKFANQDIIHKIMRSANLKKYDLLGILPTTQQAFQFTCSNIDADIFTFDPQYEKPYKANRKSYSILIEKGYHFEIPYGHALTSNHHRRNMIHISHVLHTFSKSRNIIISSNAVNYMGIRGPYDIINLGYIFGLSEEKCKNSILNNCRNVYLKSVGRRHGKSVMFIQDIKEFEEMDINSATESDEEMIKEQPVMKKIKSVN</sequence>
<evidence type="ECO:0000256" key="2">
    <source>
        <dbReference type="ARBA" id="ARBA00007331"/>
    </source>
</evidence>
<keyword evidence="4" id="KW-1185">Reference proteome</keyword>
<evidence type="ECO:0000256" key="3">
    <source>
        <dbReference type="ARBA" id="ARBA00022694"/>
    </source>
</evidence>
<protein>
    <submittedName>
        <fullName evidence="5">Ribonuclease P protein subunit p30</fullName>
    </submittedName>
</protein>
<proteinExistence type="inferred from homology"/>
<accession>A0ABM1N7U3</accession>
<dbReference type="Pfam" id="PF01876">
    <property type="entry name" value="RNase_P_p30"/>
    <property type="match status" value="1"/>
</dbReference>
<dbReference type="Gene3D" id="3.20.20.140">
    <property type="entry name" value="Metal-dependent hydrolases"/>
    <property type="match status" value="1"/>
</dbReference>
<dbReference type="InterPro" id="IPR002738">
    <property type="entry name" value="RNase_P_p30"/>
</dbReference>
<evidence type="ECO:0000313" key="4">
    <source>
        <dbReference type="Proteomes" id="UP000695000"/>
    </source>
</evidence>
<name>A0ABM1N7U3_NICVS</name>
<dbReference type="PANTHER" id="PTHR13031">
    <property type="entry name" value="RIBONUCLEASE P SUBUNIT P30"/>
    <property type="match status" value="1"/>
</dbReference>
<evidence type="ECO:0000256" key="1">
    <source>
        <dbReference type="ARBA" id="ARBA00004123"/>
    </source>
</evidence>
<evidence type="ECO:0000313" key="5">
    <source>
        <dbReference type="RefSeq" id="XP_017782893.1"/>
    </source>
</evidence>
<keyword evidence="3" id="KW-0819">tRNA processing</keyword>
<comment type="subcellular location">
    <subcellularLocation>
        <location evidence="1">Nucleus</location>
    </subcellularLocation>
</comment>
<comment type="similarity">
    <text evidence="2">Belongs to the eukaryotic/archaeal RNase P protein component 3 family.</text>
</comment>
<dbReference type="PANTHER" id="PTHR13031:SF0">
    <property type="entry name" value="RIBONUCLEASE P PROTEIN SUBUNIT P30"/>
    <property type="match status" value="1"/>
</dbReference>